<feature type="domain" description="GGDEF" evidence="4">
    <location>
        <begin position="977"/>
        <end position="1111"/>
    </location>
</feature>
<dbReference type="Pfam" id="PF12860">
    <property type="entry name" value="PAS_7"/>
    <property type="match status" value="3"/>
</dbReference>
<feature type="domain" description="PAS" evidence="2">
    <location>
        <begin position="561"/>
        <end position="606"/>
    </location>
</feature>
<dbReference type="NCBIfam" id="TIGR00229">
    <property type="entry name" value="sensory_box"/>
    <property type="match status" value="3"/>
</dbReference>
<proteinExistence type="predicted"/>
<dbReference type="InterPro" id="IPR003018">
    <property type="entry name" value="GAF"/>
</dbReference>
<reference evidence="5 6" key="1">
    <citation type="submission" date="2017-05" db="EMBL/GenBank/DDBJ databases">
        <authorList>
            <person name="Varghese N."/>
            <person name="Submissions S."/>
        </authorList>
    </citation>
    <scope>NUCLEOTIDE SEQUENCE [LARGE SCALE GENOMIC DNA]</scope>
    <source>
        <strain evidence="5 6">DSM 15949</strain>
    </source>
</reference>
<dbReference type="InterPro" id="IPR013655">
    <property type="entry name" value="PAS_fold_3"/>
</dbReference>
<keyword evidence="1" id="KW-0175">Coiled coil</keyword>
<dbReference type="InterPro" id="IPR029016">
    <property type="entry name" value="GAF-like_dom_sf"/>
</dbReference>
<feature type="domain" description="PAS" evidence="2">
    <location>
        <begin position="309"/>
        <end position="354"/>
    </location>
</feature>
<dbReference type="Gene3D" id="3.30.70.270">
    <property type="match status" value="1"/>
</dbReference>
<dbReference type="Pfam" id="PF08447">
    <property type="entry name" value="PAS_3"/>
    <property type="match status" value="1"/>
</dbReference>
<dbReference type="PANTHER" id="PTHR44757">
    <property type="entry name" value="DIGUANYLATE CYCLASE DGCP"/>
    <property type="match status" value="1"/>
</dbReference>
<evidence type="ECO:0000313" key="6">
    <source>
        <dbReference type="Proteomes" id="UP001157914"/>
    </source>
</evidence>
<dbReference type="SUPFAM" id="SSF55785">
    <property type="entry name" value="PYP-like sensor domain (PAS domain)"/>
    <property type="match status" value="5"/>
</dbReference>
<dbReference type="PROSITE" id="PS50112">
    <property type="entry name" value="PAS"/>
    <property type="match status" value="2"/>
</dbReference>
<feature type="coiled-coil region" evidence="1">
    <location>
        <begin position="803"/>
        <end position="834"/>
    </location>
</feature>
<accession>A0ABY1PJT3</accession>
<dbReference type="InterPro" id="IPR052155">
    <property type="entry name" value="Biofilm_reg_signaling"/>
</dbReference>
<dbReference type="PANTHER" id="PTHR44757:SF2">
    <property type="entry name" value="BIOFILM ARCHITECTURE MAINTENANCE PROTEIN MBAA"/>
    <property type="match status" value="1"/>
</dbReference>
<dbReference type="SMART" id="SM00091">
    <property type="entry name" value="PAS"/>
    <property type="match status" value="5"/>
</dbReference>
<dbReference type="Pfam" id="PF13426">
    <property type="entry name" value="PAS_9"/>
    <property type="match status" value="2"/>
</dbReference>
<name>A0ABY1PJT3_9HYPH</name>
<organism evidence="5 6">
    <name type="scientific">Roseibium denhamense</name>
    <dbReference type="NCBI Taxonomy" id="76305"/>
    <lineage>
        <taxon>Bacteria</taxon>
        <taxon>Pseudomonadati</taxon>
        <taxon>Pseudomonadota</taxon>
        <taxon>Alphaproteobacteria</taxon>
        <taxon>Hyphomicrobiales</taxon>
        <taxon>Stappiaceae</taxon>
        <taxon>Roseibium</taxon>
    </lineage>
</organism>
<dbReference type="InterPro" id="IPR000014">
    <property type="entry name" value="PAS"/>
</dbReference>
<dbReference type="InterPro" id="IPR000160">
    <property type="entry name" value="GGDEF_dom"/>
</dbReference>
<dbReference type="CDD" id="cd00130">
    <property type="entry name" value="PAS"/>
    <property type="match status" value="2"/>
</dbReference>
<dbReference type="InterPro" id="IPR043128">
    <property type="entry name" value="Rev_trsase/Diguanyl_cyclase"/>
</dbReference>
<dbReference type="InterPro" id="IPR001610">
    <property type="entry name" value="PAC"/>
</dbReference>
<dbReference type="PROSITE" id="PS50887">
    <property type="entry name" value="GGDEF"/>
    <property type="match status" value="1"/>
</dbReference>
<dbReference type="Gene3D" id="3.30.450.20">
    <property type="entry name" value="PAS domain"/>
    <property type="match status" value="6"/>
</dbReference>
<evidence type="ECO:0000259" key="2">
    <source>
        <dbReference type="PROSITE" id="PS50112"/>
    </source>
</evidence>
<dbReference type="SMART" id="SM00267">
    <property type="entry name" value="GGDEF"/>
    <property type="match status" value="1"/>
</dbReference>
<keyword evidence="6" id="KW-1185">Reference proteome</keyword>
<dbReference type="InterPro" id="IPR035965">
    <property type="entry name" value="PAS-like_dom_sf"/>
</dbReference>
<dbReference type="SMART" id="SM00086">
    <property type="entry name" value="PAC"/>
    <property type="match status" value="3"/>
</dbReference>
<dbReference type="Proteomes" id="UP001157914">
    <property type="component" value="Unassembled WGS sequence"/>
</dbReference>
<dbReference type="SUPFAM" id="SSF55073">
    <property type="entry name" value="Nucleotide cyclase"/>
    <property type="match status" value="1"/>
</dbReference>
<sequence>MTLALPQNELERLEALRELALLGSDRLPEYDAVVDAIAAIFDCPIALISLVDAEEQWFKARVGLDIDCTPRSVSFCQHALESDDILIVQDARLDERFKDNPLVTGEPHIRFYAGYPLSLDGRNRIGTLCVIDRKPRLPRPEQLQQLRRMGSVVEGLFKTHKANLTAAEARRHAEREHEIAERESILLEEITAVSGVGGWEMCLRTNEVTWTRKTREIHEVPADYVPTIDAAISFYPPASRKQITDAISKATRTGGRWDLELPFRTAKGRDIWVRAVGRPIMDGDTPIRLVGALEDITDRKRQEQELRKSEVIHRTTLESLEEGVLLLSPTGLIQSCNPSAAQMMGYRADQIIGRPVSGLGLQVQCDGATGGCDPFLLAARDPAAVSNLVASIVPNGRPHSMWLRLNARAIVNAGPNSLAAVVVSMADITETKKQADTLQVVFENLPGGLVYYDADERLATCNMAFKEMLDLPQELIDGNASLEDVARFMAERGDYGDGDLQELLKNRLAVIRSKDTAIYERSAPDGRVLEVRGTSLESGGHIASFYDVTERKAAEAAVHQSELINRTTLEALSEGVVLLDRDGIIKSCNPAATDLLGFNAEEIIGRRLQDLGMEASCTIHGKPCDPFHLAAADPDAATDMLVCVVPNGRSTRSWLRLNATAVDHTGDSVQETVVLSITDITETKNQADQLNVIFDNVPGGFAHFDETRQLTRSNREVARILDYPDELMDQKLHLLDYMKFNAERGDYGTGDPETLALERLNAFPPDQPHRFERSSADGKYIDFRSTPLPNGGFIYNCFDITERKTLEKQLAENERQARQRNEELEAILANMRQGVSVFDQSGRLRVWNQQYLDIFNKPDSEVQVGKTLVELISAEKDRGEFEGDVQEHVMDLMIRLSAGEVVRSKFGHPSGKVISAVHAPMPGGGWIGTHEDITLREQAQAKITYAAHHDSLTGLANRTLFNAKLDDALIATQIQGTFSDLMLLDLDKFKPVNDTFGHDVGDELLKQVAQRLKDCVRASDLVARLGGDEFAIILGGTGVESAGTAEIAERIVFKLNSPFVIFGHTISIGASIGISQINDAEPDSSSVIKKADIALYDVKHGGRNGYRFHREIEERWRAKNTA</sequence>
<dbReference type="Gene3D" id="3.30.450.40">
    <property type="match status" value="1"/>
</dbReference>
<dbReference type="InterPro" id="IPR000700">
    <property type="entry name" value="PAS-assoc_C"/>
</dbReference>
<dbReference type="SUPFAM" id="SSF55781">
    <property type="entry name" value="GAF domain-like"/>
    <property type="match status" value="1"/>
</dbReference>
<feature type="domain" description="PAC" evidence="3">
    <location>
        <begin position="257"/>
        <end position="308"/>
    </location>
</feature>
<dbReference type="InterPro" id="IPR029787">
    <property type="entry name" value="Nucleotide_cyclase"/>
</dbReference>
<gene>
    <name evidence="5" type="ORF">SAMN06265374_4105</name>
</gene>
<evidence type="ECO:0000259" key="4">
    <source>
        <dbReference type="PROSITE" id="PS50887"/>
    </source>
</evidence>
<evidence type="ECO:0000259" key="3">
    <source>
        <dbReference type="PROSITE" id="PS50113"/>
    </source>
</evidence>
<dbReference type="PROSITE" id="PS50113">
    <property type="entry name" value="PAC"/>
    <property type="match status" value="1"/>
</dbReference>
<dbReference type="Pfam" id="PF01590">
    <property type="entry name" value="GAF"/>
    <property type="match status" value="1"/>
</dbReference>
<dbReference type="EMBL" id="FXTT01000006">
    <property type="protein sequence ID" value="SMP35836.1"/>
    <property type="molecule type" value="Genomic_DNA"/>
</dbReference>
<dbReference type="SMART" id="SM00065">
    <property type="entry name" value="GAF"/>
    <property type="match status" value="1"/>
</dbReference>
<dbReference type="NCBIfam" id="TIGR00254">
    <property type="entry name" value="GGDEF"/>
    <property type="match status" value="1"/>
</dbReference>
<evidence type="ECO:0000256" key="1">
    <source>
        <dbReference type="SAM" id="Coils"/>
    </source>
</evidence>
<evidence type="ECO:0000313" key="5">
    <source>
        <dbReference type="EMBL" id="SMP35836.1"/>
    </source>
</evidence>
<dbReference type="RefSeq" id="WP_155191107.1">
    <property type="nucleotide sequence ID" value="NZ_BAAAEA010000002.1"/>
</dbReference>
<dbReference type="Pfam" id="PF00990">
    <property type="entry name" value="GGDEF"/>
    <property type="match status" value="1"/>
</dbReference>
<protein>
    <submittedName>
        <fullName evidence="5">PAS domain S-box-containing protein/diguanylate cyclase (GGDEF) domain-containing protein</fullName>
    </submittedName>
</protein>
<dbReference type="CDD" id="cd01949">
    <property type="entry name" value="GGDEF"/>
    <property type="match status" value="1"/>
</dbReference>
<comment type="caution">
    <text evidence="5">The sequence shown here is derived from an EMBL/GenBank/DDBJ whole genome shotgun (WGS) entry which is preliminary data.</text>
</comment>